<evidence type="ECO:0000259" key="8">
    <source>
        <dbReference type="PROSITE" id="PS50089"/>
    </source>
</evidence>
<reference evidence="9 10" key="1">
    <citation type="submission" date="2024-01" db="EMBL/GenBank/DDBJ databases">
        <title>The complete chloroplast genome sequence of Lithospermum erythrorhizon: insights into the phylogenetic relationship among Boraginaceae species and the maternal lineages of purple gromwells.</title>
        <authorList>
            <person name="Okada T."/>
            <person name="Watanabe K."/>
        </authorList>
    </citation>
    <scope>NUCLEOTIDE SEQUENCE [LARGE SCALE GENOMIC DNA]</scope>
</reference>
<sequence length="108" mass="12419">MKRNESSDANGGFMQKRMKTDMHENMGGSNTSCHPCKRIRIGRNISCNKCKKNYCTGCKNKWYPHMSEDDLSEACPLCRNNCNCTFCLGRTNNLENLMLELTQDEKLK</sequence>
<evidence type="ECO:0000256" key="2">
    <source>
        <dbReference type="ARBA" id="ARBA00006801"/>
    </source>
</evidence>
<dbReference type="GO" id="GO:0003712">
    <property type="term" value="F:transcription coregulator activity"/>
    <property type="evidence" value="ECO:0007669"/>
    <property type="project" value="TreeGrafter"/>
</dbReference>
<comment type="subcellular location">
    <subcellularLocation>
        <location evidence="1">Nucleus</location>
    </subcellularLocation>
</comment>
<gene>
    <name evidence="9" type="ORF">LIER_04827</name>
</gene>
<evidence type="ECO:0000256" key="5">
    <source>
        <dbReference type="ARBA" id="ARBA00023163"/>
    </source>
</evidence>
<evidence type="ECO:0000256" key="4">
    <source>
        <dbReference type="ARBA" id="ARBA00023015"/>
    </source>
</evidence>
<comment type="similarity">
    <text evidence="2">Belongs to the JARID1 histone demethylase family.</text>
</comment>
<proteinExistence type="inferred from homology"/>
<dbReference type="AlphaFoldDB" id="A0AAV3NYE6"/>
<dbReference type="GO" id="GO:0000785">
    <property type="term" value="C:chromatin"/>
    <property type="evidence" value="ECO:0007669"/>
    <property type="project" value="TreeGrafter"/>
</dbReference>
<evidence type="ECO:0000313" key="9">
    <source>
        <dbReference type="EMBL" id="GAA0144354.1"/>
    </source>
</evidence>
<evidence type="ECO:0000256" key="3">
    <source>
        <dbReference type="ARBA" id="ARBA00022723"/>
    </source>
</evidence>
<dbReference type="GO" id="GO:0000118">
    <property type="term" value="C:histone deacetylase complex"/>
    <property type="evidence" value="ECO:0007669"/>
    <property type="project" value="TreeGrafter"/>
</dbReference>
<keyword evidence="10" id="KW-1185">Reference proteome</keyword>
<keyword evidence="7" id="KW-0863">Zinc-finger</keyword>
<evidence type="ECO:0000256" key="1">
    <source>
        <dbReference type="ARBA" id="ARBA00004123"/>
    </source>
</evidence>
<organism evidence="9 10">
    <name type="scientific">Lithospermum erythrorhizon</name>
    <name type="common">Purple gromwell</name>
    <name type="synonym">Lithospermum officinale var. erythrorhizon</name>
    <dbReference type="NCBI Taxonomy" id="34254"/>
    <lineage>
        <taxon>Eukaryota</taxon>
        <taxon>Viridiplantae</taxon>
        <taxon>Streptophyta</taxon>
        <taxon>Embryophyta</taxon>
        <taxon>Tracheophyta</taxon>
        <taxon>Spermatophyta</taxon>
        <taxon>Magnoliopsida</taxon>
        <taxon>eudicotyledons</taxon>
        <taxon>Gunneridae</taxon>
        <taxon>Pentapetalae</taxon>
        <taxon>asterids</taxon>
        <taxon>lamiids</taxon>
        <taxon>Boraginales</taxon>
        <taxon>Boraginaceae</taxon>
        <taxon>Boraginoideae</taxon>
        <taxon>Lithospermeae</taxon>
        <taxon>Lithospermum</taxon>
    </lineage>
</organism>
<dbReference type="InterPro" id="IPR001841">
    <property type="entry name" value="Znf_RING"/>
</dbReference>
<dbReference type="InterPro" id="IPR045109">
    <property type="entry name" value="LSDs-like"/>
</dbReference>
<evidence type="ECO:0000256" key="7">
    <source>
        <dbReference type="PROSITE-ProRule" id="PRU00175"/>
    </source>
</evidence>
<keyword evidence="3" id="KW-0479">Metal-binding</keyword>
<dbReference type="Pfam" id="PF10497">
    <property type="entry name" value="zf-4CXXC_R1"/>
    <property type="match status" value="1"/>
</dbReference>
<dbReference type="InterPro" id="IPR018866">
    <property type="entry name" value="Znf-4CXXC_R1"/>
</dbReference>
<keyword evidence="5" id="KW-0804">Transcription</keyword>
<comment type="caution">
    <text evidence="9">The sequence shown here is derived from an EMBL/GenBank/DDBJ whole genome shotgun (WGS) entry which is preliminary data.</text>
</comment>
<feature type="domain" description="RING-type" evidence="8">
    <location>
        <begin position="33"/>
        <end position="79"/>
    </location>
</feature>
<dbReference type="Proteomes" id="UP001454036">
    <property type="component" value="Unassembled WGS sequence"/>
</dbReference>
<dbReference type="GO" id="GO:0031490">
    <property type="term" value="F:chromatin DNA binding"/>
    <property type="evidence" value="ECO:0007669"/>
    <property type="project" value="TreeGrafter"/>
</dbReference>
<dbReference type="GO" id="GO:0008270">
    <property type="term" value="F:zinc ion binding"/>
    <property type="evidence" value="ECO:0007669"/>
    <property type="project" value="UniProtKB-KW"/>
</dbReference>
<dbReference type="GO" id="GO:0032454">
    <property type="term" value="F:histone H3K9 demethylase activity"/>
    <property type="evidence" value="ECO:0007669"/>
    <property type="project" value="InterPro"/>
</dbReference>
<dbReference type="PANTHER" id="PTHR12549">
    <property type="entry name" value="JMJC DOMAIN-CONTAINING HISTONE DEMETHYLATION PROTEIN"/>
    <property type="match status" value="1"/>
</dbReference>
<protein>
    <recommendedName>
        <fullName evidence="8">RING-type domain-containing protein</fullName>
    </recommendedName>
</protein>
<keyword evidence="7" id="KW-0862">Zinc</keyword>
<evidence type="ECO:0000256" key="6">
    <source>
        <dbReference type="ARBA" id="ARBA00023242"/>
    </source>
</evidence>
<dbReference type="PANTHER" id="PTHR12549:SF11">
    <property type="entry name" value="LYSINE-SPECIFIC DEMETHYLASE JMJ25"/>
    <property type="match status" value="1"/>
</dbReference>
<dbReference type="EMBL" id="BAABME010000635">
    <property type="protein sequence ID" value="GAA0144354.1"/>
    <property type="molecule type" value="Genomic_DNA"/>
</dbReference>
<evidence type="ECO:0000313" key="10">
    <source>
        <dbReference type="Proteomes" id="UP001454036"/>
    </source>
</evidence>
<keyword evidence="6" id="KW-0539">Nucleus</keyword>
<name>A0AAV3NYE6_LITER</name>
<accession>A0AAV3NYE6</accession>
<keyword evidence="4" id="KW-0805">Transcription regulation</keyword>
<dbReference type="GO" id="GO:0006357">
    <property type="term" value="P:regulation of transcription by RNA polymerase II"/>
    <property type="evidence" value="ECO:0007669"/>
    <property type="project" value="TreeGrafter"/>
</dbReference>
<dbReference type="PROSITE" id="PS50089">
    <property type="entry name" value="ZF_RING_2"/>
    <property type="match status" value="1"/>
</dbReference>